<sequence length="44" mass="5083">MAGFFSVPMPMRDRARARSPVTRLSCYVTSPRNERNEYTFLSAL</sequence>
<comment type="caution">
    <text evidence="1">The sequence shown here is derived from an EMBL/GenBank/DDBJ whole genome shotgun (WGS) entry which is preliminary data.</text>
</comment>
<evidence type="ECO:0000313" key="2">
    <source>
        <dbReference type="Proteomes" id="UP001272137"/>
    </source>
</evidence>
<name>A0AAW9CTP1_BURTH</name>
<dbReference type="Proteomes" id="UP001272137">
    <property type="component" value="Unassembled WGS sequence"/>
</dbReference>
<accession>A0AAW9CTP1</accession>
<evidence type="ECO:0000313" key="1">
    <source>
        <dbReference type="EMBL" id="MDW9254015.1"/>
    </source>
</evidence>
<organism evidence="1 2">
    <name type="scientific">Burkholderia thailandensis</name>
    <dbReference type="NCBI Taxonomy" id="57975"/>
    <lineage>
        <taxon>Bacteria</taxon>
        <taxon>Pseudomonadati</taxon>
        <taxon>Pseudomonadota</taxon>
        <taxon>Betaproteobacteria</taxon>
        <taxon>Burkholderiales</taxon>
        <taxon>Burkholderiaceae</taxon>
        <taxon>Burkholderia</taxon>
        <taxon>pseudomallei group</taxon>
    </lineage>
</organism>
<dbReference type="EMBL" id="QXCT01000002">
    <property type="protein sequence ID" value="MDW9254015.1"/>
    <property type="molecule type" value="Genomic_DNA"/>
</dbReference>
<proteinExistence type="predicted"/>
<reference evidence="1" key="1">
    <citation type="submission" date="2018-08" db="EMBL/GenBank/DDBJ databases">
        <title>Identification of Burkholderia cepacia strains that express a Burkholderia pseudomallei-like capsular polysaccharide.</title>
        <authorList>
            <person name="Burtnick M.N."/>
            <person name="Vongsouvath M."/>
            <person name="Newton P."/>
            <person name="Wuthiekanun V."/>
            <person name="Limmathurotsakul D."/>
            <person name="Brett P.J."/>
            <person name="Chantratita N."/>
            <person name="Dance D.A."/>
        </authorList>
    </citation>
    <scope>NUCLEOTIDE SEQUENCE</scope>
    <source>
        <strain evidence="1">SBXCC001</strain>
    </source>
</reference>
<protein>
    <submittedName>
        <fullName evidence="1">Uncharacterized protein</fullName>
    </submittedName>
</protein>
<gene>
    <name evidence="1" type="ORF">C7S16_0403</name>
</gene>
<dbReference type="AlphaFoldDB" id="A0AAW9CTP1"/>